<keyword evidence="5 8" id="KW-0812">Transmembrane</keyword>
<gene>
    <name evidence="10" type="ORF">GPA25_02340</name>
</gene>
<dbReference type="PANTHER" id="PTHR33908:SF3">
    <property type="entry name" value="UNDECAPRENYL PHOSPHATE-ALPHA-4-AMINO-4-DEOXY-L-ARABINOSE ARABINOSYL TRANSFERASE"/>
    <property type="match status" value="1"/>
</dbReference>
<evidence type="ECO:0000313" key="10">
    <source>
        <dbReference type="EMBL" id="NMG73590.1"/>
    </source>
</evidence>
<keyword evidence="4" id="KW-0808">Transferase</keyword>
<feature type="transmembrane region" description="Helical" evidence="8">
    <location>
        <begin position="299"/>
        <end position="316"/>
    </location>
</feature>
<keyword evidence="7 8" id="KW-0472">Membrane</keyword>
<comment type="subcellular location">
    <subcellularLocation>
        <location evidence="1">Cell membrane</location>
        <topology evidence="1">Multi-pass membrane protein</topology>
    </subcellularLocation>
</comment>
<dbReference type="InterPro" id="IPR050297">
    <property type="entry name" value="LipidA_mod_glycosyltrf_83"/>
</dbReference>
<organism evidence="10 11">
    <name type="scientific">Aromatoleum diolicum</name>
    <dbReference type="NCBI Taxonomy" id="75796"/>
    <lineage>
        <taxon>Bacteria</taxon>
        <taxon>Pseudomonadati</taxon>
        <taxon>Pseudomonadota</taxon>
        <taxon>Betaproteobacteria</taxon>
        <taxon>Rhodocyclales</taxon>
        <taxon>Rhodocyclaceae</taxon>
        <taxon>Aromatoleum</taxon>
    </lineage>
</organism>
<feature type="transmembrane region" description="Helical" evidence="8">
    <location>
        <begin position="164"/>
        <end position="192"/>
    </location>
</feature>
<dbReference type="Proteomes" id="UP000648984">
    <property type="component" value="Unassembled WGS sequence"/>
</dbReference>
<evidence type="ECO:0000256" key="5">
    <source>
        <dbReference type="ARBA" id="ARBA00022692"/>
    </source>
</evidence>
<dbReference type="RefSeq" id="WP_169258747.1">
    <property type="nucleotide sequence ID" value="NZ_WTVQ01000003.1"/>
</dbReference>
<accession>A0ABX1Q6A1</accession>
<feature type="transmembrane region" description="Helical" evidence="8">
    <location>
        <begin position="110"/>
        <end position="128"/>
    </location>
</feature>
<keyword evidence="6 8" id="KW-1133">Transmembrane helix</keyword>
<comment type="caution">
    <text evidence="10">The sequence shown here is derived from an EMBL/GenBank/DDBJ whole genome shotgun (WGS) entry which is preliminary data.</text>
</comment>
<keyword evidence="2" id="KW-1003">Cell membrane</keyword>
<evidence type="ECO:0000259" key="9">
    <source>
        <dbReference type="Pfam" id="PF13231"/>
    </source>
</evidence>
<dbReference type="Pfam" id="PF13231">
    <property type="entry name" value="PMT_2"/>
    <property type="match status" value="1"/>
</dbReference>
<feature type="domain" description="Glycosyltransferase RgtA/B/C/D-like" evidence="9">
    <location>
        <begin position="60"/>
        <end position="220"/>
    </location>
</feature>
<feature type="transmembrane region" description="Helical" evidence="8">
    <location>
        <begin position="204"/>
        <end position="223"/>
    </location>
</feature>
<keyword evidence="3" id="KW-0328">Glycosyltransferase</keyword>
<keyword evidence="11" id="KW-1185">Reference proteome</keyword>
<evidence type="ECO:0000256" key="8">
    <source>
        <dbReference type="SAM" id="Phobius"/>
    </source>
</evidence>
<feature type="transmembrane region" description="Helical" evidence="8">
    <location>
        <begin position="64"/>
        <end position="90"/>
    </location>
</feature>
<dbReference type="InterPro" id="IPR038731">
    <property type="entry name" value="RgtA/B/C-like"/>
</dbReference>
<feature type="transmembrane region" description="Helical" evidence="8">
    <location>
        <begin position="322"/>
        <end position="339"/>
    </location>
</feature>
<name>A0ABX1Q6A1_9RHOO</name>
<feature type="transmembrane region" description="Helical" evidence="8">
    <location>
        <begin position="351"/>
        <end position="372"/>
    </location>
</feature>
<proteinExistence type="predicted"/>
<reference evidence="10 11" key="1">
    <citation type="submission" date="2019-12" db="EMBL/GenBank/DDBJ databases">
        <title>Comparative genomics gives insights into the taxonomy of the Azoarcus-Aromatoleum group and reveals separate origins of nif in the plant-associated Azoarcus and non-plant-associated Aromatoleum sub-groups.</title>
        <authorList>
            <person name="Lafos M."/>
            <person name="Maluk M."/>
            <person name="Batista M."/>
            <person name="Junghare M."/>
            <person name="Carmona M."/>
            <person name="Faoro H."/>
            <person name="Cruz L.M."/>
            <person name="Battistoni F."/>
            <person name="De Souza E."/>
            <person name="Pedrosa F."/>
            <person name="Chen W.-M."/>
            <person name="Poole P.S."/>
            <person name="Dixon R.A."/>
            <person name="James E.K."/>
        </authorList>
    </citation>
    <scope>NUCLEOTIDE SEQUENCE [LARGE SCALE GENOMIC DNA]</scope>
    <source>
        <strain evidence="10 11">22Lin</strain>
    </source>
</reference>
<feature type="transmembrane region" description="Helical" evidence="8">
    <location>
        <begin position="258"/>
        <end position="279"/>
    </location>
</feature>
<sequence>MTSDLRKYSVFYLLLGVVYLGGVLVPLMNNDSAHHATIALHMYLTGDYASLVTQGKAYLDKPHLLFWLAAGAYQLLGVSTLAFKLPSLLFSGLGVYATYRLGRLLYSREVGRLAALILASSLAFILANNDVRMDAVLTAAIVFAIWQLAEFVEYRRWRNLLLGGLGLALGFATKGMIGVAMPGIAIFVHLLYRRDWRGLFDPRWMVLALITLVFATPVLWAYYQQFGADGVKFILWSQNFERLAGARFGSAGASDPLFFFHTFVWAFLPWCLLGAAAVWSRGREVIDARLRPIAGQEMLTLGTIVAMFAVISSSGFKLPHYLNILLPLFSVLLAAWLAPRMAQPAARGASIAQGLVWSLMALLALAICGWAFPVASAVVGAGALLLAVVGVWRVRCERGMARLVLTSVVVAVVFNYLLNFNFYPQLLRYQAGNNLAAAAREQALDLSQIAYLEGFARANSFDFYTGRLTPAVALDALKASPTSTLIYTSDAGREAISAAGLRVEELASNREFRVTRLNIRFLDPRRREETLSRHHILRVSRGTNQ</sequence>
<dbReference type="PANTHER" id="PTHR33908">
    <property type="entry name" value="MANNOSYLTRANSFERASE YKCB-RELATED"/>
    <property type="match status" value="1"/>
</dbReference>
<evidence type="ECO:0000256" key="6">
    <source>
        <dbReference type="ARBA" id="ARBA00022989"/>
    </source>
</evidence>
<evidence type="ECO:0000256" key="4">
    <source>
        <dbReference type="ARBA" id="ARBA00022679"/>
    </source>
</evidence>
<feature type="transmembrane region" description="Helical" evidence="8">
    <location>
        <begin position="401"/>
        <end position="418"/>
    </location>
</feature>
<evidence type="ECO:0000313" key="11">
    <source>
        <dbReference type="Proteomes" id="UP000648984"/>
    </source>
</evidence>
<evidence type="ECO:0000256" key="2">
    <source>
        <dbReference type="ARBA" id="ARBA00022475"/>
    </source>
</evidence>
<evidence type="ECO:0000256" key="7">
    <source>
        <dbReference type="ARBA" id="ARBA00023136"/>
    </source>
</evidence>
<evidence type="ECO:0000256" key="3">
    <source>
        <dbReference type="ARBA" id="ARBA00022676"/>
    </source>
</evidence>
<dbReference type="EMBL" id="WTVQ01000003">
    <property type="protein sequence ID" value="NMG73590.1"/>
    <property type="molecule type" value="Genomic_DNA"/>
</dbReference>
<feature type="transmembrane region" description="Helical" evidence="8">
    <location>
        <begin position="9"/>
        <end position="27"/>
    </location>
</feature>
<feature type="transmembrane region" description="Helical" evidence="8">
    <location>
        <begin position="378"/>
        <end position="394"/>
    </location>
</feature>
<protein>
    <recommendedName>
        <fullName evidence="9">Glycosyltransferase RgtA/B/C/D-like domain-containing protein</fullName>
    </recommendedName>
</protein>
<evidence type="ECO:0000256" key="1">
    <source>
        <dbReference type="ARBA" id="ARBA00004651"/>
    </source>
</evidence>